<organism evidence="10 11">
    <name type="scientific">Halopolyspora algeriensis</name>
    <dbReference type="NCBI Taxonomy" id="1500506"/>
    <lineage>
        <taxon>Bacteria</taxon>
        <taxon>Bacillati</taxon>
        <taxon>Actinomycetota</taxon>
        <taxon>Actinomycetes</taxon>
        <taxon>Actinomycetes incertae sedis</taxon>
        <taxon>Halopolyspora</taxon>
    </lineage>
</organism>
<evidence type="ECO:0000256" key="8">
    <source>
        <dbReference type="SAM" id="MobiDB-lite"/>
    </source>
</evidence>
<dbReference type="PANTHER" id="PTHR45436">
    <property type="entry name" value="SENSOR HISTIDINE KINASE YKOH"/>
    <property type="match status" value="1"/>
</dbReference>
<dbReference type="RefSeq" id="WP_158546677.1">
    <property type="nucleotide sequence ID" value="NZ_QPJC01000004.1"/>
</dbReference>
<evidence type="ECO:0000259" key="9">
    <source>
        <dbReference type="PROSITE" id="PS50109"/>
    </source>
</evidence>
<evidence type="ECO:0000256" key="6">
    <source>
        <dbReference type="ARBA" id="ARBA00022777"/>
    </source>
</evidence>
<keyword evidence="7" id="KW-0472">Membrane</keyword>
<keyword evidence="4" id="KW-0808">Transferase</keyword>
<dbReference type="InterPro" id="IPR005467">
    <property type="entry name" value="His_kinase_dom"/>
</dbReference>
<feature type="region of interest" description="Disordered" evidence="8">
    <location>
        <begin position="1"/>
        <end position="20"/>
    </location>
</feature>
<evidence type="ECO:0000256" key="1">
    <source>
        <dbReference type="ARBA" id="ARBA00000085"/>
    </source>
</evidence>
<evidence type="ECO:0000256" key="7">
    <source>
        <dbReference type="ARBA" id="ARBA00022989"/>
    </source>
</evidence>
<evidence type="ECO:0000256" key="4">
    <source>
        <dbReference type="ARBA" id="ARBA00022679"/>
    </source>
</evidence>
<dbReference type="SMART" id="SM00387">
    <property type="entry name" value="HATPase_c"/>
    <property type="match status" value="1"/>
</dbReference>
<dbReference type="AlphaFoldDB" id="A0A368VW62"/>
<dbReference type="Gene3D" id="3.30.565.10">
    <property type="entry name" value="Histidine kinase-like ATPase, C-terminal domain"/>
    <property type="match status" value="1"/>
</dbReference>
<dbReference type="InterPro" id="IPR036890">
    <property type="entry name" value="HATPase_C_sf"/>
</dbReference>
<feature type="domain" description="Histidine kinase" evidence="9">
    <location>
        <begin position="27"/>
        <end position="212"/>
    </location>
</feature>
<dbReference type="SUPFAM" id="SSF55874">
    <property type="entry name" value="ATPase domain of HSP90 chaperone/DNA topoisomerase II/histidine kinase"/>
    <property type="match status" value="1"/>
</dbReference>
<keyword evidence="7" id="KW-1133">Transmembrane helix</keyword>
<protein>
    <recommendedName>
        <fullName evidence="2">histidine kinase</fullName>
        <ecNumber evidence="2">2.7.13.3</ecNumber>
    </recommendedName>
</protein>
<keyword evidence="11" id="KW-1185">Reference proteome</keyword>
<feature type="compositionally biased region" description="Basic and acidic residues" evidence="8">
    <location>
        <begin position="11"/>
        <end position="20"/>
    </location>
</feature>
<keyword evidence="3" id="KW-0597">Phosphoprotein</keyword>
<keyword evidence="5" id="KW-0812">Transmembrane</keyword>
<evidence type="ECO:0000313" key="10">
    <source>
        <dbReference type="EMBL" id="RCW44417.1"/>
    </source>
</evidence>
<dbReference type="Proteomes" id="UP000253495">
    <property type="component" value="Unassembled WGS sequence"/>
</dbReference>
<accession>A0A368VW62</accession>
<dbReference type="EC" id="2.7.13.3" evidence="2"/>
<dbReference type="GO" id="GO:0004673">
    <property type="term" value="F:protein histidine kinase activity"/>
    <property type="evidence" value="ECO:0007669"/>
    <property type="project" value="UniProtKB-EC"/>
</dbReference>
<evidence type="ECO:0000256" key="3">
    <source>
        <dbReference type="ARBA" id="ARBA00022553"/>
    </source>
</evidence>
<dbReference type="EMBL" id="QPJC01000004">
    <property type="protein sequence ID" value="RCW44417.1"/>
    <property type="molecule type" value="Genomic_DNA"/>
</dbReference>
<evidence type="ECO:0000313" key="11">
    <source>
        <dbReference type="Proteomes" id="UP000253495"/>
    </source>
</evidence>
<evidence type="ECO:0000256" key="2">
    <source>
        <dbReference type="ARBA" id="ARBA00012438"/>
    </source>
</evidence>
<proteinExistence type="predicted"/>
<dbReference type="InterPro" id="IPR003594">
    <property type="entry name" value="HATPase_dom"/>
</dbReference>
<name>A0A368VW62_9ACTN</name>
<dbReference type="PANTHER" id="PTHR45436:SF5">
    <property type="entry name" value="SENSOR HISTIDINE KINASE TRCS"/>
    <property type="match status" value="1"/>
</dbReference>
<evidence type="ECO:0000256" key="5">
    <source>
        <dbReference type="ARBA" id="ARBA00022692"/>
    </source>
</evidence>
<dbReference type="InterPro" id="IPR050428">
    <property type="entry name" value="TCS_sensor_his_kinase"/>
</dbReference>
<keyword evidence="6 10" id="KW-0418">Kinase</keyword>
<gene>
    <name evidence="10" type="ORF">DFQ14_1046</name>
</gene>
<dbReference type="Pfam" id="PF02518">
    <property type="entry name" value="HATPase_c"/>
    <property type="match status" value="1"/>
</dbReference>
<dbReference type="PROSITE" id="PS50109">
    <property type="entry name" value="HIS_KIN"/>
    <property type="match status" value="1"/>
</dbReference>
<comment type="catalytic activity">
    <reaction evidence="1">
        <text>ATP + protein L-histidine = ADP + protein N-phospho-L-histidine.</text>
        <dbReference type="EC" id="2.7.13.3"/>
    </reaction>
</comment>
<sequence>MHEGSNLVARTRPEPSHSTEDLGRLWGLVHDLGQGLGALSLLIDAIGDDPELSTEARRRLDLAEQELSRLIGIATLPAEEPVFETIDVREVLESLVSLTALSGRTTITLRPGVDVALCTDRTLLWRMVANLVDNAARAAGPDGTVEVAVGTGPDVTIEVIDDGPGFGGGPAGMASLGLGIVTELARCCGAHLRVCPAEHGGTHALLSFPRAGQLGNM</sequence>
<reference evidence="10 11" key="1">
    <citation type="submission" date="2018-07" db="EMBL/GenBank/DDBJ databases">
        <title>Genomic Encyclopedia of Type Strains, Phase III (KMG-III): the genomes of soil and plant-associated and newly described type strains.</title>
        <authorList>
            <person name="Whitman W."/>
        </authorList>
    </citation>
    <scope>NUCLEOTIDE SEQUENCE [LARGE SCALE GENOMIC DNA]</scope>
    <source>
        <strain evidence="10 11">CECT 8575</strain>
    </source>
</reference>
<comment type="caution">
    <text evidence="10">The sequence shown here is derived from an EMBL/GenBank/DDBJ whole genome shotgun (WGS) entry which is preliminary data.</text>
</comment>